<evidence type="ECO:0000259" key="5">
    <source>
        <dbReference type="PROSITE" id="PS50111"/>
    </source>
</evidence>
<sequence>MEEKNMSITKKITLVVTAIVFFSAAVLGITNYFFSYKETLKSAGIELTGCASITTGIETPSYLLQVEQGNLNNLKKLENQVDWIVQHKKIFSEAYVLDPQGKLLVADKHARQLGFKRGDNFNLSTAALKQIKSGKTYYTKIYSLRGRKVITGYAPVYEKQQGSLMSGMHGMSGKGKVIATNAIDFDGGIVSSRTWEMNKFIILLSILLPIIAAIITIVFVQWLTRPIKKIGDHVEKVSKGDLSLKSLKVKSKDELGQLAHDFNKMVSQLQVLIRNVAQTSKQITSNSQGLLTGSKKAKLSTEQVAAQIDEANKSVEQQSFLTKQANNELGTMSGQVEEISSHINAAALKADKTNSLSQNGNAVVKSTIEQMNRIRQNSIEIKQIAVSLNGKSQEIDKVMTLINGISKQTNLLALNASIEAARAQGHGRGFAVVSEEIRQLADQTDVATREVADVIVEIQKESNQSVKKIIQGEKIVKDGLLLIEKTSDSFTMISTKSSETSQDLGELLQEILQIQNKMTSMVEEVAHITDFAENIAANTDKISRSGKQQNIMMQEFVSVAESLSKIASELTGLVNKFKYEK</sequence>
<dbReference type="Pfam" id="PF00672">
    <property type="entry name" value="HAMP"/>
    <property type="match status" value="1"/>
</dbReference>
<evidence type="ECO:0000256" key="2">
    <source>
        <dbReference type="ARBA" id="ARBA00029447"/>
    </source>
</evidence>
<dbReference type="Proteomes" id="UP000051686">
    <property type="component" value="Unassembled WGS sequence"/>
</dbReference>
<organism evidence="7 8">
    <name type="scientific">Liquorilactobacillus oeni DSM 19972</name>
    <dbReference type="NCBI Taxonomy" id="1423777"/>
    <lineage>
        <taxon>Bacteria</taxon>
        <taxon>Bacillati</taxon>
        <taxon>Bacillota</taxon>
        <taxon>Bacilli</taxon>
        <taxon>Lactobacillales</taxon>
        <taxon>Lactobacillaceae</taxon>
        <taxon>Liquorilactobacillus</taxon>
    </lineage>
</organism>
<dbReference type="PANTHER" id="PTHR32089:SF112">
    <property type="entry name" value="LYSOZYME-LIKE PROTEIN-RELATED"/>
    <property type="match status" value="1"/>
</dbReference>
<dbReference type="PROSITE" id="PS50885">
    <property type="entry name" value="HAMP"/>
    <property type="match status" value="1"/>
</dbReference>
<dbReference type="GO" id="GO:0006935">
    <property type="term" value="P:chemotaxis"/>
    <property type="evidence" value="ECO:0007669"/>
    <property type="project" value="InterPro"/>
</dbReference>
<dbReference type="PRINTS" id="PR00260">
    <property type="entry name" value="CHEMTRNSDUCR"/>
</dbReference>
<dbReference type="Pfam" id="PF00015">
    <property type="entry name" value="MCPsignal"/>
    <property type="match status" value="1"/>
</dbReference>
<name>A0A0R1MH80_9LACO</name>
<keyword evidence="8" id="KW-1185">Reference proteome</keyword>
<feature type="domain" description="Methyl-accepting transducer" evidence="5">
    <location>
        <begin position="293"/>
        <end position="533"/>
    </location>
</feature>
<feature type="transmembrane region" description="Helical" evidence="4">
    <location>
        <begin position="12"/>
        <end position="34"/>
    </location>
</feature>
<dbReference type="GO" id="GO:0004888">
    <property type="term" value="F:transmembrane signaling receptor activity"/>
    <property type="evidence" value="ECO:0007669"/>
    <property type="project" value="InterPro"/>
</dbReference>
<dbReference type="STRING" id="1423777.FD46_GL001571"/>
<keyword evidence="4" id="KW-0812">Transmembrane</keyword>
<gene>
    <name evidence="7" type="ORF">FD46_GL001571</name>
</gene>
<dbReference type="GO" id="GO:0007165">
    <property type="term" value="P:signal transduction"/>
    <property type="evidence" value="ECO:0007669"/>
    <property type="project" value="UniProtKB-KW"/>
</dbReference>
<dbReference type="PANTHER" id="PTHR32089">
    <property type="entry name" value="METHYL-ACCEPTING CHEMOTAXIS PROTEIN MCPB"/>
    <property type="match status" value="1"/>
</dbReference>
<dbReference type="EMBL" id="AZEH01000039">
    <property type="protein sequence ID" value="KRL04442.1"/>
    <property type="molecule type" value="Genomic_DNA"/>
</dbReference>
<dbReference type="Gene3D" id="1.10.8.500">
    <property type="entry name" value="HAMP domain in histidine kinase"/>
    <property type="match status" value="1"/>
</dbReference>
<keyword evidence="4" id="KW-1133">Transmembrane helix</keyword>
<dbReference type="OrthoDB" id="9760371at2"/>
<dbReference type="PROSITE" id="PS50111">
    <property type="entry name" value="CHEMOTAXIS_TRANSDUC_2"/>
    <property type="match status" value="1"/>
</dbReference>
<dbReference type="SMART" id="SM00283">
    <property type="entry name" value="MA"/>
    <property type="match status" value="1"/>
</dbReference>
<evidence type="ECO:0008006" key="9">
    <source>
        <dbReference type="Google" id="ProtNLM"/>
    </source>
</evidence>
<evidence type="ECO:0000256" key="1">
    <source>
        <dbReference type="ARBA" id="ARBA00023224"/>
    </source>
</evidence>
<dbReference type="SUPFAM" id="SSF58104">
    <property type="entry name" value="Methyl-accepting chemotaxis protein (MCP) signaling domain"/>
    <property type="match status" value="1"/>
</dbReference>
<evidence type="ECO:0000256" key="3">
    <source>
        <dbReference type="PROSITE-ProRule" id="PRU00284"/>
    </source>
</evidence>
<evidence type="ECO:0000256" key="4">
    <source>
        <dbReference type="SAM" id="Phobius"/>
    </source>
</evidence>
<dbReference type="GO" id="GO:0016020">
    <property type="term" value="C:membrane"/>
    <property type="evidence" value="ECO:0007669"/>
    <property type="project" value="InterPro"/>
</dbReference>
<dbReference type="InterPro" id="IPR004090">
    <property type="entry name" value="Chemotax_Me-accpt_rcpt"/>
</dbReference>
<dbReference type="CDD" id="cd06225">
    <property type="entry name" value="HAMP"/>
    <property type="match status" value="1"/>
</dbReference>
<dbReference type="InterPro" id="IPR003660">
    <property type="entry name" value="HAMP_dom"/>
</dbReference>
<comment type="similarity">
    <text evidence="2">Belongs to the methyl-accepting chemotaxis (MCP) protein family.</text>
</comment>
<evidence type="ECO:0000259" key="6">
    <source>
        <dbReference type="PROSITE" id="PS50885"/>
    </source>
</evidence>
<dbReference type="SMART" id="SM00304">
    <property type="entry name" value="HAMP"/>
    <property type="match status" value="1"/>
</dbReference>
<dbReference type="InterPro" id="IPR004089">
    <property type="entry name" value="MCPsignal_dom"/>
</dbReference>
<dbReference type="AlphaFoldDB" id="A0A0R1MH80"/>
<comment type="caution">
    <text evidence="7">The sequence shown here is derived from an EMBL/GenBank/DDBJ whole genome shotgun (WGS) entry which is preliminary data.</text>
</comment>
<accession>A0A0R1MH80</accession>
<feature type="domain" description="HAMP" evidence="6">
    <location>
        <begin position="221"/>
        <end position="274"/>
    </location>
</feature>
<proteinExistence type="inferred from homology"/>
<protein>
    <recommendedName>
        <fullName evidence="9">Methyl-accepting chemotaxis protein</fullName>
    </recommendedName>
</protein>
<evidence type="ECO:0000313" key="8">
    <source>
        <dbReference type="Proteomes" id="UP000051686"/>
    </source>
</evidence>
<keyword evidence="1 3" id="KW-0807">Transducer</keyword>
<feature type="transmembrane region" description="Helical" evidence="4">
    <location>
        <begin position="200"/>
        <end position="223"/>
    </location>
</feature>
<evidence type="ECO:0000313" key="7">
    <source>
        <dbReference type="EMBL" id="KRL04442.1"/>
    </source>
</evidence>
<dbReference type="PATRIC" id="fig|1423777.3.peg.1622"/>
<dbReference type="CDD" id="cd11386">
    <property type="entry name" value="MCP_signal"/>
    <property type="match status" value="1"/>
</dbReference>
<keyword evidence="4" id="KW-0472">Membrane</keyword>
<dbReference type="Gene3D" id="1.10.287.950">
    <property type="entry name" value="Methyl-accepting chemotaxis protein"/>
    <property type="match status" value="1"/>
</dbReference>
<reference evidence="7 8" key="1">
    <citation type="journal article" date="2015" name="Genome Announc.">
        <title>Expanding the biotechnology potential of lactobacilli through comparative genomics of 213 strains and associated genera.</title>
        <authorList>
            <person name="Sun Z."/>
            <person name="Harris H.M."/>
            <person name="McCann A."/>
            <person name="Guo C."/>
            <person name="Argimon S."/>
            <person name="Zhang W."/>
            <person name="Yang X."/>
            <person name="Jeffery I.B."/>
            <person name="Cooney J.C."/>
            <person name="Kagawa T.F."/>
            <person name="Liu W."/>
            <person name="Song Y."/>
            <person name="Salvetti E."/>
            <person name="Wrobel A."/>
            <person name="Rasinkangas P."/>
            <person name="Parkhill J."/>
            <person name="Rea M.C."/>
            <person name="O'Sullivan O."/>
            <person name="Ritari J."/>
            <person name="Douillard F.P."/>
            <person name="Paul Ross R."/>
            <person name="Yang R."/>
            <person name="Briner A.E."/>
            <person name="Felis G.E."/>
            <person name="de Vos W.M."/>
            <person name="Barrangou R."/>
            <person name="Klaenhammer T.R."/>
            <person name="Caufield P.W."/>
            <person name="Cui Y."/>
            <person name="Zhang H."/>
            <person name="O'Toole P.W."/>
        </authorList>
    </citation>
    <scope>NUCLEOTIDE SEQUENCE [LARGE SCALE GENOMIC DNA]</scope>
    <source>
        <strain evidence="7 8">DSM 19972</strain>
    </source>
</reference>